<proteinExistence type="predicted"/>
<protein>
    <submittedName>
        <fullName evidence="1">Uncharacterized protein</fullName>
    </submittedName>
</protein>
<dbReference type="EMBL" id="JADNRY010000148">
    <property type="protein sequence ID" value="KAF9063351.1"/>
    <property type="molecule type" value="Genomic_DNA"/>
</dbReference>
<sequence>LPQRLRCKKCLDLCDDGSVETTNHNPVTFKQNTIRQDDIDSSTKTLTSSTVHSSSNKYTSRSRILCCVRFTRSIIISGTPSPVIAEVGTTGTFRAKLFLS</sequence>
<evidence type="ECO:0000313" key="2">
    <source>
        <dbReference type="Proteomes" id="UP000772434"/>
    </source>
</evidence>
<feature type="non-terminal residue" evidence="1">
    <location>
        <position position="1"/>
    </location>
</feature>
<name>A0A9P5PDT1_9AGAR</name>
<evidence type="ECO:0000313" key="1">
    <source>
        <dbReference type="EMBL" id="KAF9063351.1"/>
    </source>
</evidence>
<keyword evidence="2" id="KW-1185">Reference proteome</keyword>
<dbReference type="Proteomes" id="UP000772434">
    <property type="component" value="Unassembled WGS sequence"/>
</dbReference>
<gene>
    <name evidence="1" type="ORF">BDP27DRAFT_1478587</name>
</gene>
<comment type="caution">
    <text evidence="1">The sequence shown here is derived from an EMBL/GenBank/DDBJ whole genome shotgun (WGS) entry which is preliminary data.</text>
</comment>
<accession>A0A9P5PDT1</accession>
<dbReference type="AlphaFoldDB" id="A0A9P5PDT1"/>
<organism evidence="1 2">
    <name type="scientific">Rhodocollybia butyracea</name>
    <dbReference type="NCBI Taxonomy" id="206335"/>
    <lineage>
        <taxon>Eukaryota</taxon>
        <taxon>Fungi</taxon>
        <taxon>Dikarya</taxon>
        <taxon>Basidiomycota</taxon>
        <taxon>Agaricomycotina</taxon>
        <taxon>Agaricomycetes</taxon>
        <taxon>Agaricomycetidae</taxon>
        <taxon>Agaricales</taxon>
        <taxon>Marasmiineae</taxon>
        <taxon>Omphalotaceae</taxon>
        <taxon>Rhodocollybia</taxon>
    </lineage>
</organism>
<reference evidence="1" key="1">
    <citation type="submission" date="2020-11" db="EMBL/GenBank/DDBJ databases">
        <authorList>
            <consortium name="DOE Joint Genome Institute"/>
            <person name="Ahrendt S."/>
            <person name="Riley R."/>
            <person name="Andreopoulos W."/>
            <person name="Labutti K."/>
            <person name="Pangilinan J."/>
            <person name="Ruiz-Duenas F.J."/>
            <person name="Barrasa J.M."/>
            <person name="Sanchez-Garcia M."/>
            <person name="Camarero S."/>
            <person name="Miyauchi S."/>
            <person name="Serrano A."/>
            <person name="Linde D."/>
            <person name="Babiker R."/>
            <person name="Drula E."/>
            <person name="Ayuso-Fernandez I."/>
            <person name="Pacheco R."/>
            <person name="Padilla G."/>
            <person name="Ferreira P."/>
            <person name="Barriuso J."/>
            <person name="Kellner H."/>
            <person name="Castanera R."/>
            <person name="Alfaro M."/>
            <person name="Ramirez L."/>
            <person name="Pisabarro A.G."/>
            <person name="Kuo A."/>
            <person name="Tritt A."/>
            <person name="Lipzen A."/>
            <person name="He G."/>
            <person name="Yan M."/>
            <person name="Ng V."/>
            <person name="Cullen D."/>
            <person name="Martin F."/>
            <person name="Rosso M.-N."/>
            <person name="Henrissat B."/>
            <person name="Hibbett D."/>
            <person name="Martinez A.T."/>
            <person name="Grigoriev I.V."/>
        </authorList>
    </citation>
    <scope>NUCLEOTIDE SEQUENCE</scope>
    <source>
        <strain evidence="1">AH 40177</strain>
    </source>
</reference>